<gene>
    <name evidence="3" type="ORF">NTEN_LOCUS8102</name>
</gene>
<evidence type="ECO:0000313" key="4">
    <source>
        <dbReference type="Proteomes" id="UP000479000"/>
    </source>
</evidence>
<accession>A0A6H5GHY0</accession>
<organism evidence="3 4">
    <name type="scientific">Nesidiocoris tenuis</name>
    <dbReference type="NCBI Taxonomy" id="355587"/>
    <lineage>
        <taxon>Eukaryota</taxon>
        <taxon>Metazoa</taxon>
        <taxon>Ecdysozoa</taxon>
        <taxon>Arthropoda</taxon>
        <taxon>Hexapoda</taxon>
        <taxon>Insecta</taxon>
        <taxon>Pterygota</taxon>
        <taxon>Neoptera</taxon>
        <taxon>Paraneoptera</taxon>
        <taxon>Hemiptera</taxon>
        <taxon>Heteroptera</taxon>
        <taxon>Panheteroptera</taxon>
        <taxon>Cimicomorpha</taxon>
        <taxon>Miridae</taxon>
        <taxon>Dicyphina</taxon>
        <taxon>Nesidiocoris</taxon>
    </lineage>
</organism>
<evidence type="ECO:0000256" key="1">
    <source>
        <dbReference type="SAM" id="MobiDB-lite"/>
    </source>
</evidence>
<dbReference type="EMBL" id="CADCXU010011988">
    <property type="protein sequence ID" value="CAB0002315.1"/>
    <property type="molecule type" value="Genomic_DNA"/>
</dbReference>
<dbReference type="Proteomes" id="UP000479000">
    <property type="component" value="Unassembled WGS sequence"/>
</dbReference>
<sequence length="137" mass="15222">MSQEGMSGKALSALTIIFLAVSMPEDVLNVDLKVDTTAEGQDKSASPEVHKLSPEEDFQTNSSNVSLTEYDHARAPRTQPERTRALPKIICFNNSLERNQTDYNKLDSSPSGFLDSYQINTFASSWSRFLLTCLNAE</sequence>
<dbReference type="AlphaFoldDB" id="A0A6H5GHY0"/>
<protein>
    <submittedName>
        <fullName evidence="3">Uncharacterized protein</fullName>
    </submittedName>
</protein>
<feature type="chain" id="PRO_5026275485" evidence="2">
    <location>
        <begin position="30"/>
        <end position="137"/>
    </location>
</feature>
<proteinExistence type="predicted"/>
<keyword evidence="4" id="KW-1185">Reference proteome</keyword>
<feature type="signal peptide" evidence="2">
    <location>
        <begin position="1"/>
        <end position="29"/>
    </location>
</feature>
<feature type="compositionally biased region" description="Basic and acidic residues" evidence="1">
    <location>
        <begin position="69"/>
        <end position="81"/>
    </location>
</feature>
<keyword evidence="2" id="KW-0732">Signal</keyword>
<reference evidence="3 4" key="1">
    <citation type="submission" date="2020-02" db="EMBL/GenBank/DDBJ databases">
        <authorList>
            <person name="Ferguson B K."/>
        </authorList>
    </citation>
    <scope>NUCLEOTIDE SEQUENCE [LARGE SCALE GENOMIC DNA]</scope>
</reference>
<evidence type="ECO:0000313" key="3">
    <source>
        <dbReference type="EMBL" id="CAB0002315.1"/>
    </source>
</evidence>
<evidence type="ECO:0000256" key="2">
    <source>
        <dbReference type="SAM" id="SignalP"/>
    </source>
</evidence>
<name>A0A6H5GHY0_9HEMI</name>
<feature type="region of interest" description="Disordered" evidence="1">
    <location>
        <begin position="38"/>
        <end position="81"/>
    </location>
</feature>